<evidence type="ECO:0000313" key="2">
    <source>
        <dbReference type="EMBL" id="XCB31922.1"/>
    </source>
</evidence>
<organism evidence="2">
    <name type="scientific">Tunturiibacter psychrotolerans</name>
    <dbReference type="NCBI Taxonomy" id="3069686"/>
    <lineage>
        <taxon>Bacteria</taxon>
        <taxon>Pseudomonadati</taxon>
        <taxon>Acidobacteriota</taxon>
        <taxon>Terriglobia</taxon>
        <taxon>Terriglobales</taxon>
        <taxon>Acidobacteriaceae</taxon>
        <taxon>Tunturiibacter</taxon>
    </lineage>
</organism>
<dbReference type="RefSeq" id="WP_353062767.1">
    <property type="nucleotide sequence ID" value="NZ_CP132942.1"/>
</dbReference>
<keyword evidence="1" id="KW-0472">Membrane</keyword>
<dbReference type="KEGG" id="tpsc:RBB77_15900"/>
<sequence length="278" mass="30724">MPVKFLGHKSGGEGSHESGRPHWLIAVFTLALVVCAVFQVLIMYAQTQIMTDGGKQTDKLIQASERNAIAAQRFAESAESISDGMQKAAQTLNTQALLLEKARLSSEKSFKKTLDETKENYRLERRAWIAIEDFELISFEPGRNPEATVIFSNSGKTPALNVKAAFLGGTVLPRDANQSQINNIVSKASNAVPGIPLPIIGPLGHVAMHPREDRPLPQLAYDKVKSGAYDMYFTGRVEYDDVSTHHQWLTICMKVQYIGPKPDLRYCSAGNETSFQIE</sequence>
<keyword evidence="1" id="KW-0812">Transmembrane</keyword>
<gene>
    <name evidence="2" type="ORF">RBB77_15900</name>
</gene>
<reference evidence="2" key="1">
    <citation type="submission" date="2023-08" db="EMBL/GenBank/DDBJ databases">
        <authorList>
            <person name="Messyasz A."/>
            <person name="Mannisto M.K."/>
            <person name="Kerkhof L.J."/>
            <person name="Haggblom M."/>
        </authorList>
    </citation>
    <scope>NUCLEOTIDE SEQUENCE</scope>
    <source>
        <strain evidence="2">X5P6</strain>
    </source>
</reference>
<dbReference type="EMBL" id="CP132942">
    <property type="protein sequence ID" value="XCB31922.1"/>
    <property type="molecule type" value="Genomic_DNA"/>
</dbReference>
<keyword evidence="1" id="KW-1133">Transmembrane helix</keyword>
<name>A0AAU7ZLL0_9BACT</name>
<evidence type="ECO:0000256" key="1">
    <source>
        <dbReference type="SAM" id="Phobius"/>
    </source>
</evidence>
<evidence type="ECO:0008006" key="3">
    <source>
        <dbReference type="Google" id="ProtNLM"/>
    </source>
</evidence>
<accession>A0AAU7ZLL0</accession>
<reference evidence="2" key="2">
    <citation type="journal article" date="2024" name="Environ. Microbiol.">
        <title>Genome analysis and description of Tunturibacter gen. nov. expands the diversity of Terriglobia in tundra soils.</title>
        <authorList>
            <person name="Messyasz A."/>
            <person name="Mannisto M.K."/>
            <person name="Kerkhof L.J."/>
            <person name="Haggblom M.M."/>
        </authorList>
    </citation>
    <scope>NUCLEOTIDE SEQUENCE</scope>
    <source>
        <strain evidence="2">X5P6</strain>
    </source>
</reference>
<proteinExistence type="predicted"/>
<feature type="transmembrane region" description="Helical" evidence="1">
    <location>
        <begin position="23"/>
        <end position="45"/>
    </location>
</feature>
<protein>
    <recommendedName>
        <fullName evidence="3">Flp pilus-assembly TadG-like N-terminal domain-containing protein</fullName>
    </recommendedName>
</protein>
<dbReference type="AlphaFoldDB" id="A0AAU7ZLL0"/>